<comment type="caution">
    <text evidence="1">The sequence shown here is derived from an EMBL/GenBank/DDBJ whole genome shotgun (WGS) entry which is preliminary data.</text>
</comment>
<proteinExistence type="predicted"/>
<dbReference type="Proteomes" id="UP001215598">
    <property type="component" value="Unassembled WGS sequence"/>
</dbReference>
<reference evidence="1" key="1">
    <citation type="submission" date="2023-03" db="EMBL/GenBank/DDBJ databases">
        <title>Massive genome expansion in bonnet fungi (Mycena s.s.) driven by repeated elements and novel gene families across ecological guilds.</title>
        <authorList>
            <consortium name="Lawrence Berkeley National Laboratory"/>
            <person name="Harder C.B."/>
            <person name="Miyauchi S."/>
            <person name="Viragh M."/>
            <person name="Kuo A."/>
            <person name="Thoen E."/>
            <person name="Andreopoulos B."/>
            <person name="Lu D."/>
            <person name="Skrede I."/>
            <person name="Drula E."/>
            <person name="Henrissat B."/>
            <person name="Morin E."/>
            <person name="Kohler A."/>
            <person name="Barry K."/>
            <person name="LaButti K."/>
            <person name="Morin E."/>
            <person name="Salamov A."/>
            <person name="Lipzen A."/>
            <person name="Mereny Z."/>
            <person name="Hegedus B."/>
            <person name="Baldrian P."/>
            <person name="Stursova M."/>
            <person name="Weitz H."/>
            <person name="Taylor A."/>
            <person name="Grigoriev I.V."/>
            <person name="Nagy L.G."/>
            <person name="Martin F."/>
            <person name="Kauserud H."/>
        </authorList>
    </citation>
    <scope>NUCLEOTIDE SEQUENCE</scope>
    <source>
        <strain evidence="1">CBHHK182m</strain>
    </source>
</reference>
<accession>A0AAD7I0T8</accession>
<protein>
    <submittedName>
        <fullName evidence="1">Uncharacterized protein</fullName>
    </submittedName>
</protein>
<keyword evidence="2" id="KW-1185">Reference proteome</keyword>
<gene>
    <name evidence="1" type="ORF">B0H16DRAFT_1247642</name>
</gene>
<dbReference type="AlphaFoldDB" id="A0AAD7I0T8"/>
<evidence type="ECO:0000313" key="1">
    <source>
        <dbReference type="EMBL" id="KAJ7732513.1"/>
    </source>
</evidence>
<dbReference type="EMBL" id="JARKIB010000144">
    <property type="protein sequence ID" value="KAJ7732513.1"/>
    <property type="molecule type" value="Genomic_DNA"/>
</dbReference>
<name>A0AAD7I0T8_9AGAR</name>
<feature type="non-terminal residue" evidence="1">
    <location>
        <position position="1"/>
    </location>
</feature>
<sequence length="92" mass="9816">SQIIYSQLNLDTVPAYDARGVLFNFQSDLANLSKLKAWEGEVPIGAFVVVGHSVSTYKGAANGVKGMWHLGNNLLWVVVCGTMGDESDAGSE</sequence>
<evidence type="ECO:0000313" key="2">
    <source>
        <dbReference type="Proteomes" id="UP001215598"/>
    </source>
</evidence>
<organism evidence="1 2">
    <name type="scientific">Mycena metata</name>
    <dbReference type="NCBI Taxonomy" id="1033252"/>
    <lineage>
        <taxon>Eukaryota</taxon>
        <taxon>Fungi</taxon>
        <taxon>Dikarya</taxon>
        <taxon>Basidiomycota</taxon>
        <taxon>Agaricomycotina</taxon>
        <taxon>Agaricomycetes</taxon>
        <taxon>Agaricomycetidae</taxon>
        <taxon>Agaricales</taxon>
        <taxon>Marasmiineae</taxon>
        <taxon>Mycenaceae</taxon>
        <taxon>Mycena</taxon>
    </lineage>
</organism>
<feature type="non-terminal residue" evidence="1">
    <location>
        <position position="92"/>
    </location>
</feature>